<keyword evidence="13" id="KW-0391">Immunity</keyword>
<dbReference type="GO" id="GO:0001819">
    <property type="term" value="P:positive regulation of cytokine production"/>
    <property type="evidence" value="ECO:0000318"/>
    <property type="project" value="GO_Central"/>
</dbReference>
<evidence type="ECO:0000256" key="4">
    <source>
        <dbReference type="ARBA" id="ARBA00004613"/>
    </source>
</evidence>
<keyword evidence="19" id="KW-0449">Lipoprotein</keyword>
<dbReference type="PANTHER" id="PTHR10630">
    <property type="entry name" value="MONOCYTE DIFFERENTIATION ANTIGEN CD14"/>
    <property type="match status" value="1"/>
</dbReference>
<accession>F6SDH5</accession>
<evidence type="ECO:0000313" key="22">
    <source>
        <dbReference type="Ensembl" id="ENSMODP00000031582.2"/>
    </source>
</evidence>
<evidence type="ECO:0000256" key="16">
    <source>
        <dbReference type="ARBA" id="ARBA00023157"/>
    </source>
</evidence>
<evidence type="ECO:0000256" key="10">
    <source>
        <dbReference type="ARBA" id="ARBA00022622"/>
    </source>
</evidence>
<sequence>METWQRWPLLLLLAPLLLLPSSASASCVLDEEGDNCHCNFSAPKPEWDRIAMCISAVQVDLHGGGHSLDIFLQKEIADPSKIADILKALRLRRLTVKGAQVPAPLLHQLLRALTYTRIEELSLIDLVISRPPLLPPAISGSDLRLRALHLHGVWWTGEGSLLAAVGPWLKPGLKALSLTGLNLSYVPCPELGAFEELNSLDLSDNPEITENSLTSALCLLKLQALKDLALRNTGLQSLGKVCQALEATRTNVQRLDISYNELGKTPWTQCTWPAALLSLNLSHANLKCVPEPLPMKLQQLDLSYNLLRKHPRLPQVTDLNLEGNPFAFASASARLQGEQLTEDCTVPSRGSKFAGTTLAFLVSAAALALLRGTGEFALWGAN</sequence>
<dbReference type="CTD" id="929"/>
<dbReference type="AlphaFoldDB" id="F6SDH5"/>
<dbReference type="OMA" id="SSSCQWP"/>
<dbReference type="GO" id="GO:0001530">
    <property type="term" value="F:lipopolysaccharide binding"/>
    <property type="evidence" value="ECO:0000318"/>
    <property type="project" value="GO_Central"/>
</dbReference>
<feature type="signal peptide" evidence="21">
    <location>
        <begin position="1"/>
        <end position="25"/>
    </location>
</feature>
<dbReference type="KEGG" id="mdo:100026364"/>
<comment type="subcellular location">
    <subcellularLocation>
        <location evidence="3">Cell membrane</location>
        <topology evidence="3">Lipid-anchor</topology>
        <topology evidence="3">GPI-anchor</topology>
    </subcellularLocation>
    <subcellularLocation>
        <location evidence="2">Golgi apparatus</location>
    </subcellularLocation>
    <subcellularLocation>
        <location evidence="1">Membrane raft</location>
    </subcellularLocation>
    <subcellularLocation>
        <location evidence="4">Secreted</location>
    </subcellularLocation>
</comment>
<keyword evidence="23" id="KW-1185">Reference proteome</keyword>
<name>F6SDH5_MONDO</name>
<keyword evidence="18" id="KW-0395">Inflammatory response</keyword>
<dbReference type="FunCoup" id="F6SDH5">
    <property type="interactions" value="71"/>
</dbReference>
<dbReference type="GO" id="GO:0009897">
    <property type="term" value="C:external side of plasma membrane"/>
    <property type="evidence" value="ECO:0000318"/>
    <property type="project" value="GO_Central"/>
</dbReference>
<dbReference type="GO" id="GO:0034142">
    <property type="term" value="P:toll-like receptor 4 signaling pathway"/>
    <property type="evidence" value="ECO:0000318"/>
    <property type="project" value="GO_Central"/>
</dbReference>
<dbReference type="GO" id="GO:0045087">
    <property type="term" value="P:innate immune response"/>
    <property type="evidence" value="ECO:0007669"/>
    <property type="project" value="UniProtKB-KW"/>
</dbReference>
<dbReference type="eggNOG" id="ENOG502SNYQ">
    <property type="taxonomic scope" value="Eukaryota"/>
</dbReference>
<evidence type="ECO:0000256" key="6">
    <source>
        <dbReference type="ARBA" id="ARBA00022475"/>
    </source>
</evidence>
<keyword evidence="8" id="KW-0399">Innate immunity</keyword>
<keyword evidence="6" id="KW-1003">Cell membrane</keyword>
<reference evidence="22 23" key="1">
    <citation type="journal article" date="2007" name="Nature">
        <title>Genome of the marsupial Monodelphis domestica reveals innovation in non-coding sequences.</title>
        <authorList>
            <person name="Mikkelsen T.S."/>
            <person name="Wakefield M.J."/>
            <person name="Aken B."/>
            <person name="Amemiya C.T."/>
            <person name="Chang J.L."/>
            <person name="Duke S."/>
            <person name="Garber M."/>
            <person name="Gentles A.J."/>
            <person name="Goodstadt L."/>
            <person name="Heger A."/>
            <person name="Jurka J."/>
            <person name="Kamal M."/>
            <person name="Mauceli E."/>
            <person name="Searle S.M."/>
            <person name="Sharpe T."/>
            <person name="Baker M.L."/>
            <person name="Batzer M.A."/>
            <person name="Benos P.V."/>
            <person name="Belov K."/>
            <person name="Clamp M."/>
            <person name="Cook A."/>
            <person name="Cuff J."/>
            <person name="Das R."/>
            <person name="Davidow L."/>
            <person name="Deakin J.E."/>
            <person name="Fazzari M.J."/>
            <person name="Glass J.L."/>
            <person name="Grabherr M."/>
            <person name="Greally J.M."/>
            <person name="Gu W."/>
            <person name="Hore T.A."/>
            <person name="Huttley G.A."/>
            <person name="Kleber M."/>
            <person name="Jirtle R.L."/>
            <person name="Koina E."/>
            <person name="Lee J.T."/>
            <person name="Mahony S."/>
            <person name="Marra M.A."/>
            <person name="Miller R.D."/>
            <person name="Nicholls R.D."/>
            <person name="Oda M."/>
            <person name="Papenfuss A.T."/>
            <person name="Parra Z.E."/>
            <person name="Pollock D.D."/>
            <person name="Ray D.A."/>
            <person name="Schein J.E."/>
            <person name="Speed T.P."/>
            <person name="Thompson K."/>
            <person name="VandeBerg J.L."/>
            <person name="Wade C.M."/>
            <person name="Walker J.A."/>
            <person name="Waters P.D."/>
            <person name="Webber C."/>
            <person name="Weidman J.R."/>
            <person name="Xie X."/>
            <person name="Zody M.C."/>
            <person name="Baldwin J."/>
            <person name="Abdouelleil A."/>
            <person name="Abdulkadir J."/>
            <person name="Abebe A."/>
            <person name="Abera B."/>
            <person name="Abreu J."/>
            <person name="Acer S.C."/>
            <person name="Aftuck L."/>
            <person name="Alexander A."/>
            <person name="An P."/>
            <person name="Anderson E."/>
            <person name="Anderson S."/>
            <person name="Arachi H."/>
            <person name="Azer M."/>
            <person name="Bachantsang P."/>
            <person name="Barry A."/>
            <person name="Bayul T."/>
            <person name="Berlin A."/>
            <person name="Bessette D."/>
            <person name="Bloom T."/>
            <person name="Bloom T."/>
            <person name="Boguslavskiy L."/>
            <person name="Bonnet C."/>
            <person name="Boukhgalter B."/>
            <person name="Bourzgui I."/>
            <person name="Brown A."/>
            <person name="Cahill P."/>
            <person name="Channer S."/>
            <person name="Cheshatsang Y."/>
            <person name="Chuda L."/>
            <person name="Citroen M."/>
            <person name="Collymore A."/>
            <person name="Cooke P."/>
            <person name="Costello M."/>
            <person name="D'Aco K."/>
            <person name="Daza R."/>
            <person name="De Haan G."/>
            <person name="DeGray S."/>
            <person name="DeMaso C."/>
            <person name="Dhargay N."/>
            <person name="Dooley K."/>
            <person name="Dooley E."/>
            <person name="Doricent M."/>
            <person name="Dorje P."/>
            <person name="Dorjee K."/>
            <person name="Dupes A."/>
            <person name="Elong R."/>
            <person name="Falk J."/>
            <person name="Farina A."/>
            <person name="Faro S."/>
            <person name="Ferguson D."/>
            <person name="Fisher S."/>
            <person name="Foley C.D."/>
            <person name="Franke A."/>
            <person name="Friedrich D."/>
            <person name="Gadbois L."/>
            <person name="Gearin G."/>
            <person name="Gearin C.R."/>
            <person name="Giannoukos G."/>
            <person name="Goode T."/>
            <person name="Graham J."/>
            <person name="Grandbois E."/>
            <person name="Grewal S."/>
            <person name="Gyaltsen K."/>
            <person name="Hafez N."/>
            <person name="Hagos B."/>
            <person name="Hall J."/>
            <person name="Henson C."/>
            <person name="Hollinger A."/>
            <person name="Honan T."/>
            <person name="Huard M.D."/>
            <person name="Hughes L."/>
            <person name="Hurhula B."/>
            <person name="Husby M.E."/>
            <person name="Kamat A."/>
            <person name="Kanga B."/>
            <person name="Kashin S."/>
            <person name="Khazanovich D."/>
            <person name="Kisner P."/>
            <person name="Lance K."/>
            <person name="Lara M."/>
            <person name="Lee W."/>
            <person name="Lennon N."/>
            <person name="Letendre F."/>
            <person name="LeVine R."/>
            <person name="Lipovsky A."/>
            <person name="Liu X."/>
            <person name="Liu J."/>
            <person name="Liu S."/>
            <person name="Lokyitsang T."/>
            <person name="Lokyitsang Y."/>
            <person name="Lubonja R."/>
            <person name="Lui A."/>
            <person name="MacDonald P."/>
            <person name="Magnisalis V."/>
            <person name="Maru K."/>
            <person name="Matthews C."/>
            <person name="McCusker W."/>
            <person name="McDonough S."/>
            <person name="Mehta T."/>
            <person name="Meldrim J."/>
            <person name="Meneus L."/>
            <person name="Mihai O."/>
            <person name="Mihalev A."/>
            <person name="Mihova T."/>
            <person name="Mittelman R."/>
            <person name="Mlenga V."/>
            <person name="Montmayeur A."/>
            <person name="Mulrain L."/>
            <person name="Navidi A."/>
            <person name="Naylor J."/>
            <person name="Negash T."/>
            <person name="Nguyen T."/>
            <person name="Nguyen N."/>
            <person name="Nicol R."/>
            <person name="Norbu C."/>
            <person name="Norbu N."/>
            <person name="Novod N."/>
            <person name="O'Neill B."/>
            <person name="Osman S."/>
            <person name="Markiewicz E."/>
            <person name="Oyono O.L."/>
            <person name="Patti C."/>
            <person name="Phunkhang P."/>
            <person name="Pierre F."/>
            <person name="Priest M."/>
            <person name="Raghuraman S."/>
            <person name="Rege F."/>
            <person name="Reyes R."/>
            <person name="Rise C."/>
            <person name="Rogov P."/>
            <person name="Ross K."/>
            <person name="Ryan E."/>
            <person name="Settipalli S."/>
            <person name="Shea T."/>
            <person name="Sherpa N."/>
            <person name="Shi L."/>
            <person name="Shih D."/>
            <person name="Sparrow T."/>
            <person name="Spaulding J."/>
            <person name="Stalker J."/>
            <person name="Stange-Thomann N."/>
            <person name="Stavropoulos S."/>
            <person name="Stone C."/>
            <person name="Strader C."/>
            <person name="Tesfaye S."/>
            <person name="Thomson T."/>
            <person name="Thoulutsang Y."/>
            <person name="Thoulutsang D."/>
            <person name="Topham K."/>
            <person name="Topping I."/>
            <person name="Tsamla T."/>
            <person name="Vassiliev H."/>
            <person name="Vo A."/>
            <person name="Wangchuk T."/>
            <person name="Wangdi T."/>
            <person name="Weiand M."/>
            <person name="Wilkinson J."/>
            <person name="Wilson A."/>
            <person name="Yadav S."/>
            <person name="Young G."/>
            <person name="Yu Q."/>
            <person name="Zembek L."/>
            <person name="Zhong D."/>
            <person name="Zimmer A."/>
            <person name="Zwirko Z."/>
            <person name="Jaffe D.B."/>
            <person name="Alvarez P."/>
            <person name="Brockman W."/>
            <person name="Butler J."/>
            <person name="Chin C."/>
            <person name="Gnerre S."/>
            <person name="MacCallum I."/>
            <person name="Graves J.A."/>
            <person name="Ponting C.P."/>
            <person name="Breen M."/>
            <person name="Samollow P.B."/>
            <person name="Lander E.S."/>
            <person name="Lindblad-Toh K."/>
        </authorList>
    </citation>
    <scope>NUCLEOTIDE SEQUENCE [LARGE SCALE GENOMIC DNA]</scope>
</reference>
<evidence type="ECO:0000256" key="13">
    <source>
        <dbReference type="ARBA" id="ARBA00022859"/>
    </source>
</evidence>
<dbReference type="GO" id="GO:0046696">
    <property type="term" value="C:lipopolysaccharide receptor complex"/>
    <property type="evidence" value="ECO:0000318"/>
    <property type="project" value="GO_Central"/>
</dbReference>
<evidence type="ECO:0000256" key="17">
    <source>
        <dbReference type="ARBA" id="ARBA00023180"/>
    </source>
</evidence>
<keyword evidence="17" id="KW-0325">Glycoprotein</keyword>
<dbReference type="GO" id="GO:0006954">
    <property type="term" value="P:inflammatory response"/>
    <property type="evidence" value="ECO:0007669"/>
    <property type="project" value="UniProtKB-KW"/>
</dbReference>
<keyword evidence="15" id="KW-0472">Membrane</keyword>
<evidence type="ECO:0000256" key="2">
    <source>
        <dbReference type="ARBA" id="ARBA00004555"/>
    </source>
</evidence>
<keyword evidence="16" id="KW-1015">Disulfide bond</keyword>
<evidence type="ECO:0000256" key="9">
    <source>
        <dbReference type="ARBA" id="ARBA00022614"/>
    </source>
</evidence>
<keyword evidence="12" id="KW-0677">Repeat</keyword>
<dbReference type="FunFam" id="3.80.10.10:FF:000244">
    <property type="entry name" value="Monocyte differentiation antigen CD14"/>
    <property type="match status" value="1"/>
</dbReference>
<evidence type="ECO:0000313" key="23">
    <source>
        <dbReference type="Proteomes" id="UP000002280"/>
    </source>
</evidence>
<reference evidence="22" key="3">
    <citation type="submission" date="2025-09" db="UniProtKB">
        <authorList>
            <consortium name="Ensembl"/>
        </authorList>
    </citation>
    <scope>IDENTIFICATION</scope>
</reference>
<dbReference type="InterPro" id="IPR001611">
    <property type="entry name" value="Leu-rich_rpt"/>
</dbReference>
<dbReference type="GeneID" id="100026364"/>
<dbReference type="Bgee" id="ENSMODG00000023773">
    <property type="expression patterns" value="Expressed in liver and 18 other cell types or tissues"/>
</dbReference>
<dbReference type="PANTHER" id="PTHR10630:SF3">
    <property type="entry name" value="MONOCYTE DIFFERENTIATION ANTIGEN CD14"/>
    <property type="match status" value="1"/>
</dbReference>
<dbReference type="Gene3D" id="3.80.10.10">
    <property type="entry name" value="Ribonuclease Inhibitor"/>
    <property type="match status" value="1"/>
</dbReference>
<evidence type="ECO:0000256" key="3">
    <source>
        <dbReference type="ARBA" id="ARBA00004609"/>
    </source>
</evidence>
<proteinExistence type="predicted"/>
<evidence type="ECO:0000256" key="11">
    <source>
        <dbReference type="ARBA" id="ARBA00022729"/>
    </source>
</evidence>
<evidence type="ECO:0000256" key="15">
    <source>
        <dbReference type="ARBA" id="ARBA00023136"/>
    </source>
</evidence>
<evidence type="ECO:0000256" key="21">
    <source>
        <dbReference type="SAM" id="SignalP"/>
    </source>
</evidence>
<organism evidence="22 23">
    <name type="scientific">Monodelphis domestica</name>
    <name type="common">Gray short-tailed opossum</name>
    <dbReference type="NCBI Taxonomy" id="13616"/>
    <lineage>
        <taxon>Eukaryota</taxon>
        <taxon>Metazoa</taxon>
        <taxon>Chordata</taxon>
        <taxon>Craniata</taxon>
        <taxon>Vertebrata</taxon>
        <taxon>Euteleostomi</taxon>
        <taxon>Mammalia</taxon>
        <taxon>Metatheria</taxon>
        <taxon>Didelphimorphia</taxon>
        <taxon>Didelphidae</taxon>
        <taxon>Monodelphis</taxon>
    </lineage>
</organism>
<keyword evidence="11 21" id="KW-0732">Signal</keyword>
<dbReference type="InterPro" id="IPR016337">
    <property type="entry name" value="Monocyte_diff_Ag_CD14"/>
</dbReference>
<dbReference type="GeneTree" id="ENSGT00390000005689"/>
<dbReference type="RefSeq" id="XP_007473804.1">
    <property type="nucleotide sequence ID" value="XM_007473742.3"/>
</dbReference>
<dbReference type="GO" id="GO:0045121">
    <property type="term" value="C:membrane raft"/>
    <property type="evidence" value="ECO:0000318"/>
    <property type="project" value="GO_Central"/>
</dbReference>
<evidence type="ECO:0000256" key="14">
    <source>
        <dbReference type="ARBA" id="ARBA00023034"/>
    </source>
</evidence>
<dbReference type="HOGENOM" id="CLU_062152_0_0_1"/>
<protein>
    <recommendedName>
        <fullName evidence="5">Monocyte differentiation antigen CD14</fullName>
    </recommendedName>
    <alternativeName>
        <fullName evidence="20">Myeloid cell-specific leucine-rich glycoprotein</fullName>
    </alternativeName>
</protein>
<dbReference type="InParanoid" id="F6SDH5"/>
<evidence type="ECO:0000256" key="8">
    <source>
        <dbReference type="ARBA" id="ARBA00022588"/>
    </source>
</evidence>
<keyword evidence="10" id="KW-0336">GPI-anchor</keyword>
<evidence type="ECO:0000256" key="1">
    <source>
        <dbReference type="ARBA" id="ARBA00004285"/>
    </source>
</evidence>
<evidence type="ECO:0000256" key="12">
    <source>
        <dbReference type="ARBA" id="ARBA00022737"/>
    </source>
</evidence>
<keyword evidence="7" id="KW-0964">Secreted</keyword>
<evidence type="ECO:0000256" key="7">
    <source>
        <dbReference type="ARBA" id="ARBA00022525"/>
    </source>
</evidence>
<dbReference type="GO" id="GO:0005794">
    <property type="term" value="C:Golgi apparatus"/>
    <property type="evidence" value="ECO:0007669"/>
    <property type="project" value="UniProtKB-SubCell"/>
</dbReference>
<dbReference type="Ensembl" id="ENSMODT00000033155.2">
    <property type="protein sequence ID" value="ENSMODP00000031582.2"/>
    <property type="gene ID" value="ENSMODG00000023773.2"/>
</dbReference>
<keyword evidence="9" id="KW-0433">Leucine-rich repeat</keyword>
<evidence type="ECO:0000256" key="20">
    <source>
        <dbReference type="ARBA" id="ARBA00031013"/>
    </source>
</evidence>
<dbReference type="Proteomes" id="UP000002280">
    <property type="component" value="Chromosome 1"/>
</dbReference>
<gene>
    <name evidence="22" type="primary">CD14</name>
</gene>
<feature type="chain" id="PRO_5023883051" description="Monocyte differentiation antigen CD14" evidence="21">
    <location>
        <begin position="26"/>
        <end position="382"/>
    </location>
</feature>
<dbReference type="InterPro" id="IPR032675">
    <property type="entry name" value="LRR_dom_sf"/>
</dbReference>
<dbReference type="STRING" id="13616.ENSMODP00000031582"/>
<dbReference type="PROSITE" id="PS51450">
    <property type="entry name" value="LRR"/>
    <property type="match status" value="1"/>
</dbReference>
<dbReference type="OrthoDB" id="676979at2759"/>
<dbReference type="GO" id="GO:0005576">
    <property type="term" value="C:extracellular region"/>
    <property type="evidence" value="ECO:0007669"/>
    <property type="project" value="UniProtKB-SubCell"/>
</dbReference>
<dbReference type="GO" id="GO:0071222">
    <property type="term" value="P:cellular response to lipopolysaccharide"/>
    <property type="evidence" value="ECO:0000318"/>
    <property type="project" value="GO_Central"/>
</dbReference>
<keyword evidence="14" id="KW-0333">Golgi apparatus</keyword>
<dbReference type="SUPFAM" id="SSF52047">
    <property type="entry name" value="RNI-like"/>
    <property type="match status" value="1"/>
</dbReference>
<reference evidence="22" key="2">
    <citation type="submission" date="2025-08" db="UniProtKB">
        <authorList>
            <consortium name="Ensembl"/>
        </authorList>
    </citation>
    <scope>IDENTIFICATION</scope>
</reference>
<dbReference type="PROSITE" id="PS51257">
    <property type="entry name" value="PROKAR_LIPOPROTEIN"/>
    <property type="match status" value="1"/>
</dbReference>
<evidence type="ECO:0000256" key="5">
    <source>
        <dbReference type="ARBA" id="ARBA00020237"/>
    </source>
</evidence>
<evidence type="ECO:0000256" key="18">
    <source>
        <dbReference type="ARBA" id="ARBA00023198"/>
    </source>
</evidence>
<evidence type="ECO:0000256" key="19">
    <source>
        <dbReference type="ARBA" id="ARBA00023288"/>
    </source>
</evidence>